<organism evidence="3 4">
    <name type="scientific">Periconia macrospinosa</name>
    <dbReference type="NCBI Taxonomy" id="97972"/>
    <lineage>
        <taxon>Eukaryota</taxon>
        <taxon>Fungi</taxon>
        <taxon>Dikarya</taxon>
        <taxon>Ascomycota</taxon>
        <taxon>Pezizomycotina</taxon>
        <taxon>Dothideomycetes</taxon>
        <taxon>Pleosporomycetidae</taxon>
        <taxon>Pleosporales</taxon>
        <taxon>Massarineae</taxon>
        <taxon>Periconiaceae</taxon>
        <taxon>Periconia</taxon>
    </lineage>
</organism>
<dbReference type="Gene3D" id="3.40.50.12780">
    <property type="entry name" value="N-terminal domain of ligase-like"/>
    <property type="match status" value="1"/>
</dbReference>
<accession>A0A2V1CXW7</accession>
<evidence type="ECO:0000313" key="4">
    <source>
        <dbReference type="Proteomes" id="UP000244855"/>
    </source>
</evidence>
<dbReference type="AlphaFoldDB" id="A0A2V1CXW7"/>
<protein>
    <submittedName>
        <fullName evidence="3">Acetyl-CoA synthetase-like protein</fullName>
    </submittedName>
</protein>
<reference evidence="3 4" key="1">
    <citation type="journal article" date="2018" name="Sci. Rep.">
        <title>Comparative genomics provides insights into the lifestyle and reveals functional heterogeneity of dark septate endophytic fungi.</title>
        <authorList>
            <person name="Knapp D.G."/>
            <person name="Nemeth J.B."/>
            <person name="Barry K."/>
            <person name="Hainaut M."/>
            <person name="Henrissat B."/>
            <person name="Johnson J."/>
            <person name="Kuo A."/>
            <person name="Lim J.H.P."/>
            <person name="Lipzen A."/>
            <person name="Nolan M."/>
            <person name="Ohm R.A."/>
            <person name="Tamas L."/>
            <person name="Grigoriev I.V."/>
            <person name="Spatafora J.W."/>
            <person name="Nagy L.G."/>
            <person name="Kovacs G.M."/>
        </authorList>
    </citation>
    <scope>NUCLEOTIDE SEQUENCE [LARGE SCALE GENOMIC DNA]</scope>
    <source>
        <strain evidence="3 4">DSE2036</strain>
    </source>
</reference>
<dbReference type="Proteomes" id="UP000244855">
    <property type="component" value="Unassembled WGS sequence"/>
</dbReference>
<dbReference type="SUPFAM" id="SSF56801">
    <property type="entry name" value="Acetyl-CoA synthetase-like"/>
    <property type="match status" value="1"/>
</dbReference>
<evidence type="ECO:0000313" key="3">
    <source>
        <dbReference type="EMBL" id="PVH90576.1"/>
    </source>
</evidence>
<dbReference type="EMBL" id="KZ806215">
    <property type="protein sequence ID" value="PVH90576.1"/>
    <property type="molecule type" value="Genomic_DNA"/>
</dbReference>
<feature type="domain" description="AMP-dependent synthetase/ligase" evidence="2">
    <location>
        <begin position="87"/>
        <end position="414"/>
    </location>
</feature>
<name>A0A2V1CXW7_9PLEO</name>
<proteinExistence type="predicted"/>
<feature type="region of interest" description="Disordered" evidence="1">
    <location>
        <begin position="214"/>
        <end position="240"/>
    </location>
</feature>
<dbReference type="OrthoDB" id="3051065at2759"/>
<dbReference type="InterPro" id="IPR000873">
    <property type="entry name" value="AMP-dep_synth/lig_dom"/>
</dbReference>
<dbReference type="STRING" id="97972.A0A2V1CXW7"/>
<evidence type="ECO:0000256" key="1">
    <source>
        <dbReference type="SAM" id="MobiDB-lite"/>
    </source>
</evidence>
<sequence>MAMEEKNVDYIATVTPPAAGGDDTGHLPVCSQDAARLRVLAAASQNKRPPHAVCRSLRARPDELATETRLTFPPRAAPMRSVVNLIEDNARRYPDHLFCVWMQHHSAKPRDVKNNKLYGMVMACHQSMSADFNIASGQRIALFMHSSLELLVYLFALVKLGCPILLLSPLLDPHLLSSALAQTPVCAVFVSHTLHSTARKAIALLAPTQQSHPSVYRRATYDTSASPQAATPPGAQNDPGSEVVIKYVSESSGKLSFVEQSDRQLLNLAPLCAFQDAIAPNSTWPSPGAMREPWFCAVPIHDPHNMGMVGPLASLSAGKPFILPPPGRKLSAESIAQMLSKAQVKRHFSGLLTSHSILQDMAGLPAAVQVLRQLDYVVYGWGSLADSAGDALVQAGVGLVHVFGSAQAGTLAALRPSQGTVNSRFFRLRHDVHYAVEEVGPASHEPREKYKISVRLPGLSRGLLLDGCLSAADRSFHPAEQQETLTTSICLDENLPGHSMRRALPVFALAASLAPSTSARSPHGYLSTKKGIEKMCRCVHSEQVTVC</sequence>
<dbReference type="InterPro" id="IPR042099">
    <property type="entry name" value="ANL_N_sf"/>
</dbReference>
<keyword evidence="4" id="KW-1185">Reference proteome</keyword>
<gene>
    <name evidence="3" type="ORF">DM02DRAFT_678523</name>
</gene>
<dbReference type="Pfam" id="PF00501">
    <property type="entry name" value="AMP-binding"/>
    <property type="match status" value="1"/>
</dbReference>
<evidence type="ECO:0000259" key="2">
    <source>
        <dbReference type="Pfam" id="PF00501"/>
    </source>
</evidence>